<gene>
    <name evidence="1" type="ORF">SAMN05444695_108174</name>
</gene>
<evidence type="ECO:0000313" key="2">
    <source>
        <dbReference type="Proteomes" id="UP000183263"/>
    </source>
</evidence>
<dbReference type="Proteomes" id="UP000183263">
    <property type="component" value="Unassembled WGS sequence"/>
</dbReference>
<dbReference type="Pfam" id="PF11903">
    <property type="entry name" value="ParD_like"/>
    <property type="match status" value="1"/>
</dbReference>
<evidence type="ECO:0000313" key="1">
    <source>
        <dbReference type="EMBL" id="SDI55382.1"/>
    </source>
</evidence>
<accession>A0A1G8LI07</accession>
<keyword evidence="2" id="KW-1185">Reference proteome</keyword>
<name>A0A1G8LI07_9NOCA</name>
<dbReference type="InterPro" id="IPR021831">
    <property type="entry name" value="ParD-like"/>
</dbReference>
<sequence length="127" mass="13742">MTSADKVTRFSPDLWGDAVTAGVREQRSARQQLEHWARVGRAVSDRSSTGRRRIESALAGTLPSAQLTTDEAVVFDAEIDASIEADLAEFDFVASRAQRGFTSVALDEQGELVEYGPDGSERALPGE</sequence>
<proteinExistence type="predicted"/>
<dbReference type="OrthoDB" id="5422561at2"/>
<organism evidence="1 2">
    <name type="scientific">Rhodococcus triatomae</name>
    <dbReference type="NCBI Taxonomy" id="300028"/>
    <lineage>
        <taxon>Bacteria</taxon>
        <taxon>Bacillati</taxon>
        <taxon>Actinomycetota</taxon>
        <taxon>Actinomycetes</taxon>
        <taxon>Mycobacteriales</taxon>
        <taxon>Nocardiaceae</taxon>
        <taxon>Rhodococcus</taxon>
    </lineage>
</organism>
<dbReference type="AlphaFoldDB" id="A0A1G8LI07"/>
<dbReference type="EMBL" id="FNDN01000008">
    <property type="protein sequence ID" value="SDI55382.1"/>
    <property type="molecule type" value="Genomic_DNA"/>
</dbReference>
<dbReference type="RefSeq" id="WP_072740314.1">
    <property type="nucleotide sequence ID" value="NZ_CP048813.1"/>
</dbReference>
<reference evidence="1 2" key="1">
    <citation type="submission" date="2016-10" db="EMBL/GenBank/DDBJ databases">
        <authorList>
            <person name="de Groot N.N."/>
        </authorList>
    </citation>
    <scope>NUCLEOTIDE SEQUENCE [LARGE SCALE GENOMIC DNA]</scope>
    <source>
        <strain evidence="1 2">DSM 44892</strain>
    </source>
</reference>
<protein>
    <submittedName>
        <fullName evidence="1">ParD-like antitoxin of type II toxin-antitoxin system</fullName>
    </submittedName>
</protein>